<dbReference type="Proteomes" id="UP000221168">
    <property type="component" value="Unassembled WGS sequence"/>
</dbReference>
<evidence type="ECO:0000313" key="3">
    <source>
        <dbReference type="Proteomes" id="UP000221168"/>
    </source>
</evidence>
<gene>
    <name evidence="2" type="ORF">CSC94_09135</name>
</gene>
<dbReference type="RefSeq" id="WP_099306032.1">
    <property type="nucleotide sequence ID" value="NZ_PDVP01000004.1"/>
</dbReference>
<keyword evidence="3" id="KW-1185">Reference proteome</keyword>
<keyword evidence="1" id="KW-1133">Transmembrane helix</keyword>
<reference evidence="2 3" key="1">
    <citation type="submission" date="2017-10" db="EMBL/GenBank/DDBJ databases">
        <title>Sedimentibacterium mangrovi gen. nov., sp. nov., a novel member of family Phyllobacteriacea isolated from mangrove sediment.</title>
        <authorList>
            <person name="Liao H."/>
            <person name="Tian Y."/>
        </authorList>
    </citation>
    <scope>NUCLEOTIDE SEQUENCE [LARGE SCALE GENOMIC DNA]</scope>
    <source>
        <strain evidence="2 3">X9-2-2</strain>
    </source>
</reference>
<dbReference type="EMBL" id="PDVP01000004">
    <property type="protein sequence ID" value="PHP67205.1"/>
    <property type="molecule type" value="Genomic_DNA"/>
</dbReference>
<evidence type="ECO:0000313" key="2">
    <source>
        <dbReference type="EMBL" id="PHP67205.1"/>
    </source>
</evidence>
<feature type="transmembrane region" description="Helical" evidence="1">
    <location>
        <begin position="30"/>
        <end position="47"/>
    </location>
</feature>
<accession>A0A2G1QNY8</accession>
<evidence type="ECO:0000256" key="1">
    <source>
        <dbReference type="SAM" id="Phobius"/>
    </source>
</evidence>
<name>A0A2G1QNY8_9HYPH</name>
<proteinExistence type="predicted"/>
<comment type="caution">
    <text evidence="2">The sequence shown here is derived from an EMBL/GenBank/DDBJ whole genome shotgun (WGS) entry which is preliminary data.</text>
</comment>
<keyword evidence="1" id="KW-0812">Transmembrane</keyword>
<protein>
    <submittedName>
        <fullName evidence="2">Peptide ABC transporter permease</fullName>
    </submittedName>
</protein>
<organism evidence="2 3">
    <name type="scientific">Zhengella mangrovi</name>
    <dbReference type="NCBI Taxonomy" id="1982044"/>
    <lineage>
        <taxon>Bacteria</taxon>
        <taxon>Pseudomonadati</taxon>
        <taxon>Pseudomonadota</taxon>
        <taxon>Alphaproteobacteria</taxon>
        <taxon>Hyphomicrobiales</taxon>
        <taxon>Notoacmeibacteraceae</taxon>
        <taxon>Zhengella</taxon>
    </lineage>
</organism>
<dbReference type="AlphaFoldDB" id="A0A2G1QNY8"/>
<keyword evidence="1" id="KW-0472">Membrane</keyword>
<sequence length="48" mass="5494">MTEETEKEQTFDARNARQGRIVLESRKERFLFVAGLAAIIVVALLLLF</sequence>